<organism evidence="1 2">
    <name type="scientific">Pseudomonas quercus</name>
    <dbReference type="NCBI Taxonomy" id="2722792"/>
    <lineage>
        <taxon>Bacteria</taxon>
        <taxon>Pseudomonadati</taxon>
        <taxon>Pseudomonadota</taxon>
        <taxon>Gammaproteobacteria</taxon>
        <taxon>Pseudomonadales</taxon>
        <taxon>Pseudomonadaceae</taxon>
        <taxon>Pseudomonas</taxon>
    </lineage>
</organism>
<name>A0ABX0YC88_9PSED</name>
<evidence type="ECO:0000313" key="1">
    <source>
        <dbReference type="EMBL" id="NJO99702.1"/>
    </source>
</evidence>
<sequence length="78" mass="8954">MKFSNDDGRAVHQRMGEELADWGRQWALDADMIRCPHCHSIQLAIQADRSFMHDPGCAASVLGEQYPWRTLGWILRSL</sequence>
<reference evidence="1 2" key="1">
    <citation type="submission" date="2020-03" db="EMBL/GenBank/DDBJ databases">
        <authorList>
            <person name="Wang L."/>
            <person name="He N."/>
            <person name="Li Y."/>
            <person name="Fang Y."/>
            <person name="Zhang F."/>
        </authorList>
    </citation>
    <scope>NUCLEOTIDE SEQUENCE [LARGE SCALE GENOMIC DNA]</scope>
    <source>
        <strain evidence="2">hsmgli-8</strain>
    </source>
</reference>
<comment type="caution">
    <text evidence="1">The sequence shown here is derived from an EMBL/GenBank/DDBJ whole genome shotgun (WGS) entry which is preliminary data.</text>
</comment>
<gene>
    <name evidence="1" type="ORF">HBH25_02325</name>
</gene>
<dbReference type="RefSeq" id="WP_168081093.1">
    <property type="nucleotide sequence ID" value="NZ_JAAVJI010000001.1"/>
</dbReference>
<dbReference type="EMBL" id="JAAVJI010000001">
    <property type="protein sequence ID" value="NJO99702.1"/>
    <property type="molecule type" value="Genomic_DNA"/>
</dbReference>
<dbReference type="Proteomes" id="UP000746535">
    <property type="component" value="Unassembled WGS sequence"/>
</dbReference>
<keyword evidence="2" id="KW-1185">Reference proteome</keyword>
<protein>
    <submittedName>
        <fullName evidence="1">Uncharacterized protein</fullName>
    </submittedName>
</protein>
<evidence type="ECO:0000313" key="2">
    <source>
        <dbReference type="Proteomes" id="UP000746535"/>
    </source>
</evidence>
<accession>A0ABX0YC88</accession>
<proteinExistence type="predicted"/>